<keyword evidence="2" id="KW-0347">Helicase</keyword>
<evidence type="ECO:0000256" key="2">
    <source>
        <dbReference type="ARBA" id="ARBA00022806"/>
    </source>
</evidence>
<feature type="domain" description="DRBM" evidence="4">
    <location>
        <begin position="172"/>
        <end position="237"/>
    </location>
</feature>
<evidence type="ECO:0000259" key="4">
    <source>
        <dbReference type="PROSITE" id="PS50137"/>
    </source>
</evidence>
<dbReference type="PROSITE" id="PS50137">
    <property type="entry name" value="DS_RBD"/>
    <property type="match status" value="1"/>
</dbReference>
<dbReference type="Pfam" id="PF00035">
    <property type="entry name" value="dsrm"/>
    <property type="match status" value="1"/>
</dbReference>
<keyword evidence="1" id="KW-0378">Hydrolase</keyword>
<evidence type="ECO:0000313" key="5">
    <source>
        <dbReference type="EMBL" id="MED6185361.1"/>
    </source>
</evidence>
<dbReference type="InterPro" id="IPR011709">
    <property type="entry name" value="DEAD-box_helicase_OB_fold"/>
</dbReference>
<proteinExistence type="predicted"/>
<keyword evidence="2" id="KW-0067">ATP-binding</keyword>
<gene>
    <name evidence="5" type="ORF">PIB30_056342</name>
</gene>
<comment type="caution">
    <text evidence="5">The sequence shown here is derived from an EMBL/GenBank/DDBJ whole genome shotgun (WGS) entry which is preliminary data.</text>
</comment>
<evidence type="ECO:0000256" key="3">
    <source>
        <dbReference type="PROSITE-ProRule" id="PRU00266"/>
    </source>
</evidence>
<dbReference type="Proteomes" id="UP001341840">
    <property type="component" value="Unassembled WGS sequence"/>
</dbReference>
<evidence type="ECO:0000256" key="1">
    <source>
        <dbReference type="ARBA" id="ARBA00022801"/>
    </source>
</evidence>
<dbReference type="InterPro" id="IPR059023">
    <property type="entry name" value="RNA_hel_CTD"/>
</dbReference>
<dbReference type="InterPro" id="IPR014720">
    <property type="entry name" value="dsRBD_dom"/>
</dbReference>
<dbReference type="SUPFAM" id="SSF54768">
    <property type="entry name" value="dsRNA-binding domain-like"/>
    <property type="match status" value="1"/>
</dbReference>
<dbReference type="EMBL" id="JASCZI010181692">
    <property type="protein sequence ID" value="MED6185361.1"/>
    <property type="molecule type" value="Genomic_DNA"/>
</dbReference>
<keyword evidence="3" id="KW-0694">RNA-binding</keyword>
<dbReference type="SMART" id="SM00358">
    <property type="entry name" value="DSRM"/>
    <property type="match status" value="1"/>
</dbReference>
<reference evidence="5 6" key="1">
    <citation type="journal article" date="2023" name="Plants (Basel)">
        <title>Bridging the Gap: Combining Genomics and Transcriptomics Approaches to Understand Stylosanthes scabra, an Orphan Legume from the Brazilian Caatinga.</title>
        <authorList>
            <person name="Ferreira-Neto J.R.C."/>
            <person name="da Silva M.D."/>
            <person name="Binneck E."/>
            <person name="de Melo N.F."/>
            <person name="da Silva R.H."/>
            <person name="de Melo A.L.T.M."/>
            <person name="Pandolfi V."/>
            <person name="Bustamante F.O."/>
            <person name="Brasileiro-Vidal A.C."/>
            <person name="Benko-Iseppon A.M."/>
        </authorList>
    </citation>
    <scope>NUCLEOTIDE SEQUENCE [LARGE SCALE GENOMIC DNA]</scope>
    <source>
        <tissue evidence="5">Leaves</tissue>
    </source>
</reference>
<keyword evidence="2" id="KW-0547">Nucleotide-binding</keyword>
<accession>A0ABU6WIY8</accession>
<dbReference type="Pfam" id="PF07717">
    <property type="entry name" value="OB_NTP_bind"/>
    <property type="match status" value="1"/>
</dbReference>
<dbReference type="Gene3D" id="3.30.160.20">
    <property type="match status" value="1"/>
</dbReference>
<sequence>MHKEKSLSLKTMEDGKVHLHSNSVNARESKIPYPWLIFNEKIKVNSVFLRDSTAVSDSVVLLFGGKISKDGDGQLKMLGGYLEFLMKPAVAEMFQSIRRKLDNFIQNKLLFPMMGIHLFHALLSAVQLLISDDKCEGKFVFSCQVTRPLKPSVMTLQPALVSRTESGPGGDNSKGQLQTFLARAGCAAPIYKTMQIENNQFQAAVEFNGMQIVGHPCNNKKSAEKDAAAEALQWLMGKRQVEEYMDYNPVMLKKIKRDHS</sequence>
<dbReference type="Pfam" id="PF26026">
    <property type="entry name" value="RNA_hel_CTD"/>
    <property type="match status" value="1"/>
</dbReference>
<evidence type="ECO:0000313" key="6">
    <source>
        <dbReference type="Proteomes" id="UP001341840"/>
    </source>
</evidence>
<keyword evidence="6" id="KW-1185">Reference proteome</keyword>
<organism evidence="5 6">
    <name type="scientific">Stylosanthes scabra</name>
    <dbReference type="NCBI Taxonomy" id="79078"/>
    <lineage>
        <taxon>Eukaryota</taxon>
        <taxon>Viridiplantae</taxon>
        <taxon>Streptophyta</taxon>
        <taxon>Embryophyta</taxon>
        <taxon>Tracheophyta</taxon>
        <taxon>Spermatophyta</taxon>
        <taxon>Magnoliopsida</taxon>
        <taxon>eudicotyledons</taxon>
        <taxon>Gunneridae</taxon>
        <taxon>Pentapetalae</taxon>
        <taxon>rosids</taxon>
        <taxon>fabids</taxon>
        <taxon>Fabales</taxon>
        <taxon>Fabaceae</taxon>
        <taxon>Papilionoideae</taxon>
        <taxon>50 kb inversion clade</taxon>
        <taxon>dalbergioids sensu lato</taxon>
        <taxon>Dalbergieae</taxon>
        <taxon>Pterocarpus clade</taxon>
        <taxon>Stylosanthes</taxon>
    </lineage>
</organism>
<protein>
    <recommendedName>
        <fullName evidence="4">DRBM domain-containing protein</fullName>
    </recommendedName>
</protein>
<name>A0ABU6WIY8_9FABA</name>